<keyword evidence="2" id="KW-1185">Reference proteome</keyword>
<reference evidence="1" key="1">
    <citation type="submission" date="2021-07" db="EMBL/GenBank/DDBJ databases">
        <title>Complete Genome Sequences of Mycobacterium farcinogenes Isolated from Clinical Specimens from Patients in Thailand.</title>
        <authorList>
            <person name="Sodsai P."/>
        </authorList>
    </citation>
    <scope>NUCLEOTIDE SEQUENCE</scope>
    <source>
        <strain evidence="1">BKK/CU-MFGFA-001</strain>
    </source>
</reference>
<organism evidence="1 2">
    <name type="scientific">Mycolicibacterium farcinogenes</name>
    <name type="common">Mycobacterium farcinogenes</name>
    <dbReference type="NCBI Taxonomy" id="1802"/>
    <lineage>
        <taxon>Bacteria</taxon>
        <taxon>Bacillati</taxon>
        <taxon>Actinomycetota</taxon>
        <taxon>Actinomycetes</taxon>
        <taxon>Mycobacteriales</taxon>
        <taxon>Mycobacteriaceae</taxon>
        <taxon>Mycolicibacterium</taxon>
    </lineage>
</organism>
<evidence type="ECO:0000313" key="2">
    <source>
        <dbReference type="Proteomes" id="UP000825598"/>
    </source>
</evidence>
<accession>A0ACD1FKG7</accession>
<name>A0ACD1FKG7_MYCFR</name>
<dbReference type="EMBL" id="CP081673">
    <property type="protein sequence ID" value="QZH67529.1"/>
    <property type="molecule type" value="Genomic_DNA"/>
</dbReference>
<sequence>MAVRPLVTTGVALLSAGALVAGTPALFVPRDEVTVASSAMEASSHRKLTAEQINLLSLSLEGVVDSFLNGYGGFANPGVVIAPTAGYILNDKGQLAYPGENTPDDALLYDLDKLALYKKVDGQLVRATVGDMGSNVQFYDAAGNEANEWVEDPGNCAAEGAVCQDGFTGLAYYVTDNLLPFGDLDNVFWESGLVPFFQVAAEIGPALIDSVPGLERLQLTKRVDEFFAGGAAYVAYSIINDNLPDDALGEWAKGLNATFYTGGVTGVVNYIVETVKVLTEPQGPDADSVSLLSAVEKTEAATETETGVTSTTLPDVSKLLSLPTPKVDVESPLKKLAERLGAPAESTPVSTLEVKEEGAADDTIVDGVTAPATPAAEVSTPTAPKFELPKLPKVDLDLAPKAEEKAAEEVKEPAAEEKSEDAGAGETGAASGTGHKFEPRSRATERKKTAGQKFVENATKNLEKAFKPTTKAGPSKHETAKRDGDSGTGSTTGSSADTGSAAGDKDSGDAKGKKDK</sequence>
<dbReference type="Proteomes" id="UP000825598">
    <property type="component" value="Chromosome"/>
</dbReference>
<evidence type="ECO:0000313" key="1">
    <source>
        <dbReference type="EMBL" id="QZH67529.1"/>
    </source>
</evidence>
<proteinExistence type="predicted"/>
<protein>
    <submittedName>
        <fullName evidence="1">Uncharacterized protein</fullName>
    </submittedName>
</protein>
<gene>
    <name evidence="1" type="ORF">K6L26_07775</name>
</gene>